<dbReference type="Pfam" id="PF00583">
    <property type="entry name" value="Acetyltransf_1"/>
    <property type="match status" value="1"/>
</dbReference>
<gene>
    <name evidence="4" type="ORF">HYN48_08415</name>
</gene>
<sequence length="164" mass="18576">MHITEAQANEFNLIQYIVDKTWPVAYGKILSKAQLDYMIALFYSLETLNRNLESGHRFYFAKEGGTVLGFLGIEHRYKGNPVTRIHKIYMLPEAQGKGVGKQFIGFAEDLASKSGSEKLSLNVNRYNPAIGFYERLGFENVGSEDVEIGNGYLMEDYIMEKSLS</sequence>
<dbReference type="AlphaFoldDB" id="A0A2S0RIE5"/>
<evidence type="ECO:0000256" key="2">
    <source>
        <dbReference type="ARBA" id="ARBA00023315"/>
    </source>
</evidence>
<dbReference type="SUPFAM" id="SSF55729">
    <property type="entry name" value="Acyl-CoA N-acyltransferases (Nat)"/>
    <property type="match status" value="1"/>
</dbReference>
<accession>A0A2S0RIE5</accession>
<evidence type="ECO:0000313" key="4">
    <source>
        <dbReference type="EMBL" id="AWA31446.1"/>
    </source>
</evidence>
<protein>
    <submittedName>
        <fullName evidence="4">GNAT family N-acetyltransferase</fullName>
    </submittedName>
</protein>
<keyword evidence="2" id="KW-0012">Acyltransferase</keyword>
<dbReference type="PROSITE" id="PS51186">
    <property type="entry name" value="GNAT"/>
    <property type="match status" value="1"/>
</dbReference>
<feature type="domain" description="N-acetyltransferase" evidence="3">
    <location>
        <begin position="1"/>
        <end position="164"/>
    </location>
</feature>
<dbReference type="PANTHER" id="PTHR43877">
    <property type="entry name" value="AMINOALKYLPHOSPHONATE N-ACETYLTRANSFERASE-RELATED-RELATED"/>
    <property type="match status" value="1"/>
</dbReference>
<dbReference type="Proteomes" id="UP000244193">
    <property type="component" value="Chromosome"/>
</dbReference>
<evidence type="ECO:0000259" key="3">
    <source>
        <dbReference type="PROSITE" id="PS51186"/>
    </source>
</evidence>
<evidence type="ECO:0000256" key="1">
    <source>
        <dbReference type="ARBA" id="ARBA00022679"/>
    </source>
</evidence>
<dbReference type="InterPro" id="IPR050832">
    <property type="entry name" value="Bact_Acetyltransf"/>
</dbReference>
<dbReference type="Gene3D" id="3.40.630.30">
    <property type="match status" value="1"/>
</dbReference>
<dbReference type="GO" id="GO:0016747">
    <property type="term" value="F:acyltransferase activity, transferring groups other than amino-acyl groups"/>
    <property type="evidence" value="ECO:0007669"/>
    <property type="project" value="InterPro"/>
</dbReference>
<dbReference type="PANTHER" id="PTHR43877:SF2">
    <property type="entry name" value="AMINOALKYLPHOSPHONATE N-ACETYLTRANSFERASE-RELATED"/>
    <property type="match status" value="1"/>
</dbReference>
<dbReference type="CDD" id="cd04301">
    <property type="entry name" value="NAT_SF"/>
    <property type="match status" value="1"/>
</dbReference>
<dbReference type="RefSeq" id="WP_108373494.1">
    <property type="nucleotide sequence ID" value="NZ_CP028811.1"/>
</dbReference>
<dbReference type="KEGG" id="fmg:HYN48_08415"/>
<proteinExistence type="predicted"/>
<keyword evidence="1 4" id="KW-0808">Transferase</keyword>
<reference evidence="4 5" key="1">
    <citation type="submission" date="2018-04" db="EMBL/GenBank/DDBJ databases">
        <title>Genome sequencing of Flavobacterium sp. HYN0048.</title>
        <authorList>
            <person name="Yi H."/>
            <person name="Baek C."/>
        </authorList>
    </citation>
    <scope>NUCLEOTIDE SEQUENCE [LARGE SCALE GENOMIC DNA]</scope>
    <source>
        <strain evidence="4 5">HYN0048</strain>
    </source>
</reference>
<dbReference type="InterPro" id="IPR016181">
    <property type="entry name" value="Acyl_CoA_acyltransferase"/>
</dbReference>
<dbReference type="OrthoDB" id="9800604at2"/>
<dbReference type="EMBL" id="CP028811">
    <property type="protein sequence ID" value="AWA31446.1"/>
    <property type="molecule type" value="Genomic_DNA"/>
</dbReference>
<name>A0A2S0RIE5_9FLAO</name>
<organism evidence="4 5">
    <name type="scientific">Flavobacterium magnum</name>
    <dbReference type="NCBI Taxonomy" id="2162713"/>
    <lineage>
        <taxon>Bacteria</taxon>
        <taxon>Pseudomonadati</taxon>
        <taxon>Bacteroidota</taxon>
        <taxon>Flavobacteriia</taxon>
        <taxon>Flavobacteriales</taxon>
        <taxon>Flavobacteriaceae</taxon>
        <taxon>Flavobacterium</taxon>
    </lineage>
</organism>
<keyword evidence="5" id="KW-1185">Reference proteome</keyword>
<evidence type="ECO:0000313" key="5">
    <source>
        <dbReference type="Proteomes" id="UP000244193"/>
    </source>
</evidence>
<dbReference type="InterPro" id="IPR000182">
    <property type="entry name" value="GNAT_dom"/>
</dbReference>